<organism evidence="2 3">
    <name type="scientific">Sphingobium amiense</name>
    <dbReference type="NCBI Taxonomy" id="135719"/>
    <lineage>
        <taxon>Bacteria</taxon>
        <taxon>Pseudomonadati</taxon>
        <taxon>Pseudomonadota</taxon>
        <taxon>Alphaproteobacteria</taxon>
        <taxon>Sphingomonadales</taxon>
        <taxon>Sphingomonadaceae</taxon>
        <taxon>Sphingobium</taxon>
    </lineage>
</organism>
<proteinExistence type="predicted"/>
<sequence>MTFHDITLPSPAPQVRVDGWSPARQRLFVETLAATGIVRTACEAAQISERAAYALRIRADGAAFRIGWDAAILIARARLADTLLARALLGQEEVVTRDEDGTEIRRHRHDNRLAMSMLARLDRMADAPAEGTDAALARIVAQDFAAFCDLLCPPEASAPAPATPAPAAAEPDAPEPDADEARPALPATLLSPAASVALFIAARLPLTAAESRARAGRGTV</sequence>
<dbReference type="RefSeq" id="WP_332004524.1">
    <property type="nucleotide sequence ID" value="NZ_AP018664.1"/>
</dbReference>
<dbReference type="KEGG" id="sami:SAMIE_1016410"/>
<protein>
    <submittedName>
        <fullName evidence="2">Uncharacterized protein</fullName>
    </submittedName>
</protein>
<name>A0A494WBJ2_9SPHN</name>
<evidence type="ECO:0000313" key="2">
    <source>
        <dbReference type="EMBL" id="BBD98140.1"/>
    </source>
</evidence>
<dbReference type="Proteomes" id="UP000279959">
    <property type="component" value="Chromosome"/>
</dbReference>
<reference evidence="2 3" key="1">
    <citation type="submission" date="2018-05" db="EMBL/GenBank/DDBJ databases">
        <title>Complete Genome Sequence of the Nonylphenol-Degrading Bacterium Sphingobium amiense DSM 16289T.</title>
        <authorList>
            <person name="Ootsuka M."/>
            <person name="Nishizawa T."/>
            <person name="Ohta H."/>
        </authorList>
    </citation>
    <scope>NUCLEOTIDE SEQUENCE [LARGE SCALE GENOMIC DNA]</scope>
    <source>
        <strain evidence="2 3">DSM 16289</strain>
    </source>
</reference>
<feature type="region of interest" description="Disordered" evidence="1">
    <location>
        <begin position="158"/>
        <end position="181"/>
    </location>
</feature>
<accession>A0A494WBJ2</accession>
<gene>
    <name evidence="2" type="ORF">SAMIE_1016410</name>
</gene>
<keyword evidence="3" id="KW-1185">Reference proteome</keyword>
<feature type="compositionally biased region" description="Low complexity" evidence="1">
    <location>
        <begin position="158"/>
        <end position="171"/>
    </location>
</feature>
<dbReference type="AlphaFoldDB" id="A0A494WBJ2"/>
<evidence type="ECO:0000313" key="3">
    <source>
        <dbReference type="Proteomes" id="UP000279959"/>
    </source>
</evidence>
<dbReference type="EMBL" id="AP018664">
    <property type="protein sequence ID" value="BBD98140.1"/>
    <property type="molecule type" value="Genomic_DNA"/>
</dbReference>
<evidence type="ECO:0000256" key="1">
    <source>
        <dbReference type="SAM" id="MobiDB-lite"/>
    </source>
</evidence>